<dbReference type="AlphaFoldDB" id="A0A565BFS4"/>
<comment type="caution">
    <text evidence="4">The sequence shown here is derived from an EMBL/GenBank/DDBJ whole genome shotgun (WGS) entry which is preliminary data.</text>
</comment>
<dbReference type="PANTHER" id="PTHR23155:SF1185">
    <property type="entry name" value="DISEASE RESISTANCE RPP8-LIKE PROTEIN 3-RELATED"/>
    <property type="match status" value="1"/>
</dbReference>
<dbReference type="SUPFAM" id="SSF52540">
    <property type="entry name" value="P-loop containing nucleoside triphosphate hydrolases"/>
    <property type="match status" value="1"/>
</dbReference>
<dbReference type="GO" id="GO:0043531">
    <property type="term" value="F:ADP binding"/>
    <property type="evidence" value="ECO:0007669"/>
    <property type="project" value="InterPro"/>
</dbReference>
<evidence type="ECO:0000313" key="5">
    <source>
        <dbReference type="Proteomes" id="UP000489600"/>
    </source>
</evidence>
<protein>
    <recommendedName>
        <fullName evidence="3">Disease resistance protein winged helix domain-containing protein</fullName>
    </recommendedName>
</protein>
<feature type="domain" description="Disease resistance protein winged helix" evidence="3">
    <location>
        <begin position="85"/>
        <end position="156"/>
    </location>
</feature>
<dbReference type="PANTHER" id="PTHR23155">
    <property type="entry name" value="DISEASE RESISTANCE PROTEIN RP"/>
    <property type="match status" value="1"/>
</dbReference>
<dbReference type="InterPro" id="IPR027417">
    <property type="entry name" value="P-loop_NTPase"/>
</dbReference>
<name>A0A565BFS4_9BRAS</name>
<accession>A0A565BFS4</accession>
<evidence type="ECO:0000256" key="2">
    <source>
        <dbReference type="ARBA" id="ARBA00022821"/>
    </source>
</evidence>
<dbReference type="InterPro" id="IPR058922">
    <property type="entry name" value="WHD_DRP"/>
</dbReference>
<dbReference type="Gene3D" id="1.10.10.10">
    <property type="entry name" value="Winged helix-like DNA-binding domain superfamily/Winged helix DNA-binding domain"/>
    <property type="match status" value="1"/>
</dbReference>
<evidence type="ECO:0000313" key="4">
    <source>
        <dbReference type="EMBL" id="VVB00026.1"/>
    </source>
</evidence>
<dbReference type="InterPro" id="IPR044974">
    <property type="entry name" value="Disease_R_plants"/>
</dbReference>
<keyword evidence="5" id="KW-1185">Reference proteome</keyword>
<sequence>MEEMGKKIIKHCGGLPLAVKVLGGLLAAQHTLSEWKKVYEDIGSHLAGRTSFSDGNRNSVHHVLSLSFEELPILLKHCFLYLAHFPEDCPIDVEKLSYCWAAEGILNPKNYESESIRDVADVYIEELVKRNMVMSERDGRTSRFETCQLHDMMREMCLLKAKEENFLNIVGGTSTSNSKSPYKSRRLAVHWPGAKFNVEGEMKNPSLRSQLDDIRFILYQATVDEGIRSLWSQVSRREVAL</sequence>
<dbReference type="Proteomes" id="UP000489600">
    <property type="component" value="Unassembled WGS sequence"/>
</dbReference>
<reference evidence="4" key="1">
    <citation type="submission" date="2019-07" db="EMBL/GenBank/DDBJ databases">
        <authorList>
            <person name="Dittberner H."/>
        </authorList>
    </citation>
    <scope>NUCLEOTIDE SEQUENCE [LARGE SCALE GENOMIC DNA]</scope>
</reference>
<dbReference type="OrthoDB" id="1113352at2759"/>
<dbReference type="InterPro" id="IPR036388">
    <property type="entry name" value="WH-like_DNA-bd_sf"/>
</dbReference>
<gene>
    <name evidence="4" type="ORF">ANE_LOCUS10470</name>
</gene>
<evidence type="ECO:0000256" key="1">
    <source>
        <dbReference type="ARBA" id="ARBA00022737"/>
    </source>
</evidence>
<keyword evidence="1" id="KW-0677">Repeat</keyword>
<evidence type="ECO:0000259" key="3">
    <source>
        <dbReference type="Pfam" id="PF23559"/>
    </source>
</evidence>
<dbReference type="GO" id="GO:0098542">
    <property type="term" value="P:defense response to other organism"/>
    <property type="evidence" value="ECO:0007669"/>
    <property type="project" value="TreeGrafter"/>
</dbReference>
<dbReference type="FunFam" id="1.10.8.430:FF:000003">
    <property type="entry name" value="Probable disease resistance protein At5g66910"/>
    <property type="match status" value="1"/>
</dbReference>
<dbReference type="InterPro" id="IPR042197">
    <property type="entry name" value="Apaf_helical"/>
</dbReference>
<dbReference type="EMBL" id="CABITT030000004">
    <property type="protein sequence ID" value="VVB00026.1"/>
    <property type="molecule type" value="Genomic_DNA"/>
</dbReference>
<dbReference type="Pfam" id="PF23559">
    <property type="entry name" value="WHD_DRP"/>
    <property type="match status" value="1"/>
</dbReference>
<proteinExistence type="predicted"/>
<organism evidence="4 5">
    <name type="scientific">Arabis nemorensis</name>
    <dbReference type="NCBI Taxonomy" id="586526"/>
    <lineage>
        <taxon>Eukaryota</taxon>
        <taxon>Viridiplantae</taxon>
        <taxon>Streptophyta</taxon>
        <taxon>Embryophyta</taxon>
        <taxon>Tracheophyta</taxon>
        <taxon>Spermatophyta</taxon>
        <taxon>Magnoliopsida</taxon>
        <taxon>eudicotyledons</taxon>
        <taxon>Gunneridae</taxon>
        <taxon>Pentapetalae</taxon>
        <taxon>rosids</taxon>
        <taxon>malvids</taxon>
        <taxon>Brassicales</taxon>
        <taxon>Brassicaceae</taxon>
        <taxon>Arabideae</taxon>
        <taxon>Arabis</taxon>
    </lineage>
</organism>
<dbReference type="Gene3D" id="1.10.8.430">
    <property type="entry name" value="Helical domain of apoptotic protease-activating factors"/>
    <property type="match status" value="1"/>
</dbReference>
<keyword evidence="2" id="KW-0611">Plant defense</keyword>
<dbReference type="FunFam" id="1.10.10.10:FF:000322">
    <property type="entry name" value="Probable disease resistance protein At1g63360"/>
    <property type="match status" value="1"/>
</dbReference>